<evidence type="ECO:0000256" key="1">
    <source>
        <dbReference type="ARBA" id="ARBA00001947"/>
    </source>
</evidence>
<evidence type="ECO:0000256" key="3">
    <source>
        <dbReference type="ARBA" id="ARBA00022723"/>
    </source>
</evidence>
<comment type="similarity">
    <text evidence="2">Belongs to the zinc-containing alcohol dehydrogenase family.</text>
</comment>
<dbReference type="AlphaFoldDB" id="A0AAV8V3M7"/>
<sequence>MRQVQSVLFQRPRVVVVETVEIPKPGRSEVSVRVVYSAVSAGTELLAYRGEMPNDLPADEVLKDFSEPFKYPCSFGYCTAGEVDAIGDGVPRDWLGKKVFAFKAHASSYICDPSELIPIPEDIELKDAVMFPSVETAVTLVMDAHPRLGDSVAVIGQGVVGLLTAKIISAYYPMSKLVTADMHPMRQERSLSYTGAALADGSHAEAKKRLRKAATNSEFSGADITIEVSGTGSGFETAVDVTGDNGKIVLGSWFGSKAVLLNNLGGRFHRSHITIVASQVSSVPAQLSGRWSKGRRFEVAWNAVRQLKPSCLITWTAKLSEAPYVYEVLDTSPSQQLQIVFYHKK</sequence>
<dbReference type="PANTHER" id="PTHR43350:SF19">
    <property type="entry name" value="D-GULOSIDE 3-DEHYDROGENASE"/>
    <property type="match status" value="1"/>
</dbReference>
<keyword evidence="5" id="KW-0560">Oxidoreductase</keyword>
<dbReference type="Gene3D" id="3.90.180.10">
    <property type="entry name" value="Medium-chain alcohol dehydrogenases, catalytic domain"/>
    <property type="match status" value="2"/>
</dbReference>
<accession>A0AAV8V3M7</accession>
<evidence type="ECO:0000256" key="4">
    <source>
        <dbReference type="ARBA" id="ARBA00022833"/>
    </source>
</evidence>
<dbReference type="EMBL" id="JAMWBK010000002">
    <property type="protein sequence ID" value="KAJ8907902.1"/>
    <property type="molecule type" value="Genomic_DNA"/>
</dbReference>
<dbReference type="SUPFAM" id="SSF50129">
    <property type="entry name" value="GroES-like"/>
    <property type="match status" value="1"/>
</dbReference>
<keyword evidence="3" id="KW-0479">Metal-binding</keyword>
<evidence type="ECO:0000313" key="6">
    <source>
        <dbReference type="EMBL" id="KAJ8907902.1"/>
    </source>
</evidence>
<evidence type="ECO:0000256" key="5">
    <source>
        <dbReference type="ARBA" id="ARBA00023002"/>
    </source>
</evidence>
<gene>
    <name evidence="6" type="ORF">NDN08_008005</name>
</gene>
<keyword evidence="7" id="KW-1185">Reference proteome</keyword>
<reference evidence="6 7" key="1">
    <citation type="journal article" date="2023" name="Nat. Commun.">
        <title>Origin of minicircular mitochondrial genomes in red algae.</title>
        <authorList>
            <person name="Lee Y."/>
            <person name="Cho C.H."/>
            <person name="Lee Y.M."/>
            <person name="Park S.I."/>
            <person name="Yang J.H."/>
            <person name="West J.A."/>
            <person name="Bhattacharya D."/>
            <person name="Yoon H.S."/>
        </authorList>
    </citation>
    <scope>NUCLEOTIDE SEQUENCE [LARGE SCALE GENOMIC DNA]</scope>
    <source>
        <strain evidence="6 7">CCMP1338</strain>
        <tissue evidence="6">Whole cell</tissue>
    </source>
</reference>
<dbReference type="Gene3D" id="3.40.50.720">
    <property type="entry name" value="NAD(P)-binding Rossmann-like Domain"/>
    <property type="match status" value="1"/>
</dbReference>
<organism evidence="6 7">
    <name type="scientific">Rhodosorus marinus</name>
    <dbReference type="NCBI Taxonomy" id="101924"/>
    <lineage>
        <taxon>Eukaryota</taxon>
        <taxon>Rhodophyta</taxon>
        <taxon>Stylonematophyceae</taxon>
        <taxon>Stylonematales</taxon>
        <taxon>Stylonemataceae</taxon>
        <taxon>Rhodosorus</taxon>
    </lineage>
</organism>
<proteinExistence type="inferred from homology"/>
<dbReference type="PANTHER" id="PTHR43350">
    <property type="entry name" value="NAD-DEPENDENT ALCOHOL DEHYDROGENASE"/>
    <property type="match status" value="1"/>
</dbReference>
<dbReference type="InterPro" id="IPR011032">
    <property type="entry name" value="GroES-like_sf"/>
</dbReference>
<evidence type="ECO:0000256" key="2">
    <source>
        <dbReference type="ARBA" id="ARBA00008072"/>
    </source>
</evidence>
<evidence type="ECO:0008006" key="8">
    <source>
        <dbReference type="Google" id="ProtNLM"/>
    </source>
</evidence>
<name>A0AAV8V3M7_9RHOD</name>
<dbReference type="Proteomes" id="UP001157974">
    <property type="component" value="Unassembled WGS sequence"/>
</dbReference>
<keyword evidence="4" id="KW-0862">Zinc</keyword>
<protein>
    <recommendedName>
        <fullName evidence="8">Alcohol dehydrogenase-like C-terminal domain-containing protein</fullName>
    </recommendedName>
</protein>
<evidence type="ECO:0000313" key="7">
    <source>
        <dbReference type="Proteomes" id="UP001157974"/>
    </source>
</evidence>
<dbReference type="GO" id="GO:0046872">
    <property type="term" value="F:metal ion binding"/>
    <property type="evidence" value="ECO:0007669"/>
    <property type="project" value="UniProtKB-KW"/>
</dbReference>
<dbReference type="GO" id="GO:0016491">
    <property type="term" value="F:oxidoreductase activity"/>
    <property type="evidence" value="ECO:0007669"/>
    <property type="project" value="UniProtKB-KW"/>
</dbReference>
<dbReference type="SUPFAM" id="SSF51735">
    <property type="entry name" value="NAD(P)-binding Rossmann-fold domains"/>
    <property type="match status" value="1"/>
</dbReference>
<comment type="cofactor">
    <cofactor evidence="1">
        <name>Zn(2+)</name>
        <dbReference type="ChEBI" id="CHEBI:29105"/>
    </cofactor>
</comment>
<comment type="caution">
    <text evidence="6">The sequence shown here is derived from an EMBL/GenBank/DDBJ whole genome shotgun (WGS) entry which is preliminary data.</text>
</comment>
<dbReference type="InterPro" id="IPR036291">
    <property type="entry name" value="NAD(P)-bd_dom_sf"/>
</dbReference>
<dbReference type="CDD" id="cd08255">
    <property type="entry name" value="2-desacetyl-2-hydroxyethyl_bacteriochlorophyllide_like"/>
    <property type="match status" value="1"/>
</dbReference>